<dbReference type="FunFam" id="1.20.1070.10:FF:000040">
    <property type="entry name" value="Coagulation factor 2 (thrombin) receptor"/>
    <property type="match status" value="1"/>
</dbReference>
<dbReference type="InterPro" id="IPR000276">
    <property type="entry name" value="GPCR_Rhodpsn"/>
</dbReference>
<feature type="transmembrane region" description="Helical" evidence="12">
    <location>
        <begin position="150"/>
        <end position="168"/>
    </location>
</feature>
<evidence type="ECO:0000256" key="11">
    <source>
        <dbReference type="PIRSR" id="PIRSR603912-52"/>
    </source>
</evidence>
<proteinExistence type="predicted"/>
<name>A0A974DXM0_XENLA</name>
<feature type="transmembrane region" description="Helical" evidence="12">
    <location>
        <begin position="188"/>
        <end position="207"/>
    </location>
</feature>
<dbReference type="Gene3D" id="1.20.1070.10">
    <property type="entry name" value="Rhodopsin 7-helix transmembrane proteins"/>
    <property type="match status" value="1"/>
</dbReference>
<dbReference type="GO" id="GO:0007596">
    <property type="term" value="P:blood coagulation"/>
    <property type="evidence" value="ECO:0007669"/>
    <property type="project" value="InterPro"/>
</dbReference>
<protein>
    <recommendedName>
        <fullName evidence="13">G-protein coupled receptors family 1 profile domain-containing protein</fullName>
    </recommendedName>
</protein>
<evidence type="ECO:0000256" key="12">
    <source>
        <dbReference type="SAM" id="Phobius"/>
    </source>
</evidence>
<evidence type="ECO:0000256" key="8">
    <source>
        <dbReference type="ARBA" id="ARBA00023170"/>
    </source>
</evidence>
<keyword evidence="8" id="KW-0675">Receptor</keyword>
<sequence length="420" mass="47485">MPHTAEFHVSIFRVLGKLTGRSAISVNFGACAVVQTAPTAHALKYRSPSQLTEEMEDGCMVEPGLDSHYKTSSEALVHKQPHTRTSPSVHSLLPAPVCTRQNLSQVLSDPLNTAFLPAVYIIVFIIGLPSNGIALWVFFFRTKKKNPAMIYMANLALADLMFVIWLPLKIAYHLNGNNWIYGEALCKVLIVFFYGNMYCSILFMTCLSVQRYWAIVKPMSHTRKNTKLAFIVSIAIWVVIMLGTIPLYLIDLTYYWPHLGITTCYEVLPPNEINFDLFKYVFAIGIVAFFLPAIITAVVYTLMIKTLTASITDESIGKKRKRAIRLIIIVLVMYLVCFLPSNLLLVIHYGSQVKLSNSLYTAYIWALCPSSLNSSIDPFVYYFVSKDFRDHVKNMFLCRSYSRKTNSYTTKSTDTKTSSC</sequence>
<dbReference type="AlphaFoldDB" id="A0A974DXM0"/>
<feature type="transmembrane region" description="Helical" evidence="12">
    <location>
        <begin position="362"/>
        <end position="384"/>
    </location>
</feature>
<feature type="transmembrane region" description="Helical" evidence="12">
    <location>
        <begin position="280"/>
        <end position="302"/>
    </location>
</feature>
<keyword evidence="6 12" id="KW-0472">Membrane</keyword>
<keyword evidence="4 12" id="KW-1133">Transmembrane helix</keyword>
<evidence type="ECO:0000256" key="6">
    <source>
        <dbReference type="ARBA" id="ARBA00023136"/>
    </source>
</evidence>
<evidence type="ECO:0000256" key="2">
    <source>
        <dbReference type="ARBA" id="ARBA00022475"/>
    </source>
</evidence>
<feature type="domain" description="G-protein coupled receptors family 1 profile" evidence="13">
    <location>
        <begin position="130"/>
        <end position="381"/>
    </location>
</feature>
<keyword evidence="7 11" id="KW-1015">Disulfide bond</keyword>
<keyword evidence="3 12" id="KW-0812">Transmembrane</keyword>
<evidence type="ECO:0000259" key="13">
    <source>
        <dbReference type="PROSITE" id="PS50262"/>
    </source>
</evidence>
<dbReference type="GO" id="GO:0035025">
    <property type="term" value="P:positive regulation of Rho protein signal transduction"/>
    <property type="evidence" value="ECO:0007669"/>
    <property type="project" value="TreeGrafter"/>
</dbReference>
<keyword evidence="2" id="KW-1003">Cell membrane</keyword>
<evidence type="ECO:0000256" key="5">
    <source>
        <dbReference type="ARBA" id="ARBA00023040"/>
    </source>
</evidence>
<feature type="transmembrane region" description="Helical" evidence="12">
    <location>
        <begin position="228"/>
        <end position="250"/>
    </location>
</feature>
<dbReference type="OMA" id="VWLITIP"/>
<feature type="transmembrane region" description="Helical" evidence="12">
    <location>
        <begin position="114"/>
        <end position="138"/>
    </location>
</feature>
<dbReference type="InterPro" id="IPR002281">
    <property type="entry name" value="Pro_rcpt_2"/>
</dbReference>
<keyword evidence="5" id="KW-0297">G-protein coupled receptor</keyword>
<evidence type="ECO:0000256" key="9">
    <source>
        <dbReference type="ARBA" id="ARBA00023180"/>
    </source>
</evidence>
<organism evidence="14 15">
    <name type="scientific">Xenopus laevis</name>
    <name type="common">African clawed frog</name>
    <dbReference type="NCBI Taxonomy" id="8355"/>
    <lineage>
        <taxon>Eukaryota</taxon>
        <taxon>Metazoa</taxon>
        <taxon>Chordata</taxon>
        <taxon>Craniata</taxon>
        <taxon>Vertebrata</taxon>
        <taxon>Euteleostomi</taxon>
        <taxon>Amphibia</taxon>
        <taxon>Batrachia</taxon>
        <taxon>Anura</taxon>
        <taxon>Pipoidea</taxon>
        <taxon>Pipidae</taxon>
        <taxon>Xenopodinae</taxon>
        <taxon>Xenopus</taxon>
        <taxon>Xenopus</taxon>
    </lineage>
</organism>
<dbReference type="PROSITE" id="PS50262">
    <property type="entry name" value="G_PROTEIN_RECEP_F1_2"/>
    <property type="match status" value="1"/>
</dbReference>
<dbReference type="GO" id="GO:0007200">
    <property type="term" value="P:phospholipase C-activating G protein-coupled receptor signaling pathway"/>
    <property type="evidence" value="ECO:0007669"/>
    <property type="project" value="TreeGrafter"/>
</dbReference>
<keyword evidence="9" id="KW-0325">Glycoprotein</keyword>
<dbReference type="PANTHER" id="PTHR24232:SF21">
    <property type="entry name" value="PROTEINASE-ACTIVATED RECEPTOR 2"/>
    <property type="match status" value="1"/>
</dbReference>
<evidence type="ECO:0000256" key="7">
    <source>
        <dbReference type="ARBA" id="ARBA00023157"/>
    </source>
</evidence>
<dbReference type="EMBL" id="CM004467">
    <property type="protein sequence ID" value="OCT98667.1"/>
    <property type="molecule type" value="Genomic_DNA"/>
</dbReference>
<evidence type="ECO:0000256" key="10">
    <source>
        <dbReference type="ARBA" id="ARBA00023224"/>
    </source>
</evidence>
<dbReference type="GO" id="GO:0005886">
    <property type="term" value="C:plasma membrane"/>
    <property type="evidence" value="ECO:0007669"/>
    <property type="project" value="UniProtKB-SubCell"/>
</dbReference>
<evidence type="ECO:0000313" key="15">
    <source>
        <dbReference type="Proteomes" id="UP000694892"/>
    </source>
</evidence>
<evidence type="ECO:0000256" key="3">
    <source>
        <dbReference type="ARBA" id="ARBA00022692"/>
    </source>
</evidence>
<reference evidence="15" key="1">
    <citation type="journal article" date="2016" name="Nature">
        <title>Genome evolution in the allotetraploid frog Xenopus laevis.</title>
        <authorList>
            <person name="Session A.M."/>
            <person name="Uno Y."/>
            <person name="Kwon T."/>
            <person name="Chapman J.A."/>
            <person name="Toyoda A."/>
            <person name="Takahashi S."/>
            <person name="Fukui A."/>
            <person name="Hikosaka A."/>
            <person name="Suzuki A."/>
            <person name="Kondo M."/>
            <person name="van Heeringen S.J."/>
            <person name="Quigley I."/>
            <person name="Heinz S."/>
            <person name="Ogino H."/>
            <person name="Ochi H."/>
            <person name="Hellsten U."/>
            <person name="Lyons J.B."/>
            <person name="Simakov O."/>
            <person name="Putnam N."/>
            <person name="Stites J."/>
            <person name="Kuroki Y."/>
            <person name="Tanaka T."/>
            <person name="Michiue T."/>
            <person name="Watanabe M."/>
            <person name="Bogdanovic O."/>
            <person name="Lister R."/>
            <person name="Georgiou G."/>
            <person name="Paranjpe S.S."/>
            <person name="van Kruijsbergen I."/>
            <person name="Shu S."/>
            <person name="Carlson J."/>
            <person name="Kinoshita T."/>
            <person name="Ohta Y."/>
            <person name="Mawaribuchi S."/>
            <person name="Jenkins J."/>
            <person name="Grimwood J."/>
            <person name="Schmutz J."/>
            <person name="Mitros T."/>
            <person name="Mozaffari S.V."/>
            <person name="Suzuki Y."/>
            <person name="Haramoto Y."/>
            <person name="Yamamoto T.S."/>
            <person name="Takagi C."/>
            <person name="Heald R."/>
            <person name="Miller K."/>
            <person name="Haudenschild C."/>
            <person name="Kitzman J."/>
            <person name="Nakayama T."/>
            <person name="Izutsu Y."/>
            <person name="Robert J."/>
            <person name="Fortriede J."/>
            <person name="Burns K."/>
            <person name="Lotay V."/>
            <person name="Karimi K."/>
            <person name="Yasuoka Y."/>
            <person name="Dichmann D.S."/>
            <person name="Flajnik M.F."/>
            <person name="Houston D.W."/>
            <person name="Shendure J."/>
            <person name="DuPasquier L."/>
            <person name="Vize P.D."/>
            <person name="Zorn A.M."/>
            <person name="Ito M."/>
            <person name="Marcotte E.M."/>
            <person name="Wallingford J.B."/>
            <person name="Ito Y."/>
            <person name="Asashima M."/>
            <person name="Ueno N."/>
            <person name="Matsuda Y."/>
            <person name="Veenstra G.J."/>
            <person name="Fujiyama A."/>
            <person name="Harland R.M."/>
            <person name="Taira M."/>
            <person name="Rokhsar D.S."/>
        </authorList>
    </citation>
    <scope>NUCLEOTIDE SEQUENCE [LARGE SCALE GENOMIC DNA]</scope>
    <source>
        <strain evidence="15">J</strain>
    </source>
</reference>
<dbReference type="SUPFAM" id="SSF81321">
    <property type="entry name" value="Family A G protein-coupled receptor-like"/>
    <property type="match status" value="1"/>
</dbReference>
<comment type="subcellular location">
    <subcellularLocation>
        <location evidence="1">Cell membrane</location>
        <topology evidence="1">Multi-pass membrane protein</topology>
    </subcellularLocation>
</comment>
<evidence type="ECO:0000256" key="4">
    <source>
        <dbReference type="ARBA" id="ARBA00022989"/>
    </source>
</evidence>
<dbReference type="PRINTS" id="PR01152">
    <property type="entry name" value="PROTEASEAR2"/>
</dbReference>
<dbReference type="GO" id="GO:0015057">
    <property type="term" value="F:thrombin-activated receptor activity"/>
    <property type="evidence" value="ECO:0007669"/>
    <property type="project" value="InterPro"/>
</dbReference>
<keyword evidence="10" id="KW-0807">Transducer</keyword>
<dbReference type="Proteomes" id="UP000694892">
    <property type="component" value="Chromosome 1S"/>
</dbReference>
<evidence type="ECO:0000256" key="1">
    <source>
        <dbReference type="ARBA" id="ARBA00004651"/>
    </source>
</evidence>
<dbReference type="PRINTS" id="PR00237">
    <property type="entry name" value="GPCRRHODOPSN"/>
</dbReference>
<dbReference type="PRINTS" id="PR01428">
    <property type="entry name" value="PROTEASEAR"/>
</dbReference>
<feature type="disulfide bond" evidence="11">
    <location>
        <begin position="186"/>
        <end position="264"/>
    </location>
</feature>
<dbReference type="Pfam" id="PF00001">
    <property type="entry name" value="7tm_1"/>
    <property type="match status" value="1"/>
</dbReference>
<dbReference type="PANTHER" id="PTHR24232">
    <property type="entry name" value="G-PROTEIN COUPLED RECEPTOR"/>
    <property type="match status" value="1"/>
</dbReference>
<dbReference type="InterPro" id="IPR003912">
    <property type="entry name" value="Protea_act_rcpt"/>
</dbReference>
<accession>A0A974DXM0</accession>
<gene>
    <name evidence="14" type="ORF">XELAEV_18010903mg</name>
</gene>
<feature type="transmembrane region" description="Helical" evidence="12">
    <location>
        <begin position="323"/>
        <end position="350"/>
    </location>
</feature>
<dbReference type="InterPro" id="IPR017452">
    <property type="entry name" value="GPCR_Rhodpsn_7TM"/>
</dbReference>
<evidence type="ECO:0000313" key="14">
    <source>
        <dbReference type="EMBL" id="OCT98667.1"/>
    </source>
</evidence>